<dbReference type="SMART" id="SM00028">
    <property type="entry name" value="TPR"/>
    <property type="match status" value="3"/>
</dbReference>
<keyword evidence="5 6" id="KW-0802">TPR repeat</keyword>
<dbReference type="EMBL" id="JAUCMX010000001">
    <property type="protein sequence ID" value="KAK3557405.1"/>
    <property type="molecule type" value="Genomic_DNA"/>
</dbReference>
<proteinExistence type="inferred from homology"/>
<comment type="subcellular location">
    <subcellularLocation>
        <location evidence="1">Cytoplasm</location>
    </subcellularLocation>
</comment>
<feature type="repeat" description="TPR" evidence="6">
    <location>
        <begin position="177"/>
        <end position="210"/>
    </location>
</feature>
<evidence type="ECO:0000256" key="3">
    <source>
        <dbReference type="ARBA" id="ARBA00022490"/>
    </source>
</evidence>
<evidence type="ECO:0008006" key="10">
    <source>
        <dbReference type="Google" id="ProtNLM"/>
    </source>
</evidence>
<dbReference type="Pfam" id="PF13181">
    <property type="entry name" value="TPR_8"/>
    <property type="match status" value="1"/>
</dbReference>
<comment type="caution">
    <text evidence="8">The sequence shown here is derived from an EMBL/GenBank/DDBJ whole genome shotgun (WGS) entry which is preliminary data.</text>
</comment>
<evidence type="ECO:0000313" key="9">
    <source>
        <dbReference type="Proteomes" id="UP001274896"/>
    </source>
</evidence>
<evidence type="ECO:0000313" key="8">
    <source>
        <dbReference type="EMBL" id="KAK3557405.1"/>
    </source>
</evidence>
<organism evidence="8 9">
    <name type="scientific">Hemibagrus guttatus</name>
    <dbReference type="NCBI Taxonomy" id="175788"/>
    <lineage>
        <taxon>Eukaryota</taxon>
        <taxon>Metazoa</taxon>
        <taxon>Chordata</taxon>
        <taxon>Craniata</taxon>
        <taxon>Vertebrata</taxon>
        <taxon>Euteleostomi</taxon>
        <taxon>Actinopterygii</taxon>
        <taxon>Neopterygii</taxon>
        <taxon>Teleostei</taxon>
        <taxon>Ostariophysi</taxon>
        <taxon>Siluriformes</taxon>
        <taxon>Bagridae</taxon>
        <taxon>Hemibagrus</taxon>
    </lineage>
</organism>
<gene>
    <name evidence="8" type="ORF">QTP70_026662</name>
</gene>
<comment type="similarity">
    <text evidence="2">Belongs to the peroxisomal targeting signal receptor family.</text>
</comment>
<keyword evidence="9" id="KW-1185">Reference proteome</keyword>
<sequence>MLEHGVSSSVTSTEVQQQDTTRVQIRGAVPPNHAPPRITVIAHVGVEVPQQNYGVPSRSTFQHPSQGLQEGWVLHTAIQPISRNNSETPIPGPKAQNSSTWRLSWGAISKPTPARRLSPWGTPEPRLCVEASPTISSRYRSTSLTSSGSFPPVSSLLPEVKELFLEAAQQNPDTIDPDLQTGLGVLYNISSEFNKAVEAFNSALSVRPEDYLLWNRLGATLANGDRSEEAVEAYTRALELQPGFIRSRYNLGISCINLGAHREAASNFLTALSLQRKSRSRQLSHQVMSGNIWAALRIALSMMDQPELFQAANIGDLDLLMRAFNLDM</sequence>
<dbReference type="Proteomes" id="UP001274896">
    <property type="component" value="Unassembled WGS sequence"/>
</dbReference>
<evidence type="ECO:0000256" key="6">
    <source>
        <dbReference type="PROSITE-ProRule" id="PRU00339"/>
    </source>
</evidence>
<feature type="region of interest" description="Disordered" evidence="7">
    <location>
        <begin position="1"/>
        <end position="21"/>
    </location>
</feature>
<dbReference type="GO" id="GO:0005778">
    <property type="term" value="C:peroxisomal membrane"/>
    <property type="evidence" value="ECO:0007669"/>
    <property type="project" value="TreeGrafter"/>
</dbReference>
<evidence type="ECO:0000256" key="5">
    <source>
        <dbReference type="ARBA" id="ARBA00022803"/>
    </source>
</evidence>
<dbReference type="Gene3D" id="1.25.40.10">
    <property type="entry name" value="Tetratricopeptide repeat domain"/>
    <property type="match status" value="1"/>
</dbReference>
<dbReference type="GO" id="GO:0005829">
    <property type="term" value="C:cytosol"/>
    <property type="evidence" value="ECO:0007669"/>
    <property type="project" value="TreeGrafter"/>
</dbReference>
<dbReference type="InterPro" id="IPR019734">
    <property type="entry name" value="TPR_rpt"/>
</dbReference>
<dbReference type="PROSITE" id="PS50005">
    <property type="entry name" value="TPR"/>
    <property type="match status" value="2"/>
</dbReference>
<keyword evidence="3" id="KW-0963">Cytoplasm</keyword>
<reference evidence="8" key="1">
    <citation type="submission" date="2023-06" db="EMBL/GenBank/DDBJ databases">
        <title>Male Hemibagrus guttatus genome.</title>
        <authorList>
            <person name="Bian C."/>
        </authorList>
    </citation>
    <scope>NUCLEOTIDE SEQUENCE</scope>
    <source>
        <strain evidence="8">Male_cb2023</strain>
        <tissue evidence="8">Muscle</tissue>
    </source>
</reference>
<dbReference type="AlphaFoldDB" id="A0AAE0VG97"/>
<dbReference type="PANTHER" id="PTHR10130">
    <property type="entry name" value="PEROXISOMAL TARGETING SIGNAL 1 RECEPTOR PEX5"/>
    <property type="match status" value="1"/>
</dbReference>
<dbReference type="FunFam" id="1.25.40.10:FF:001894">
    <property type="entry name" value="Peroxisomal biogenesis factor 5"/>
    <property type="match status" value="1"/>
</dbReference>
<evidence type="ECO:0000256" key="4">
    <source>
        <dbReference type="ARBA" id="ARBA00022737"/>
    </source>
</evidence>
<name>A0AAE0VG97_9TELE</name>
<accession>A0AAE0VG97</accession>
<dbReference type="InterPro" id="IPR024111">
    <property type="entry name" value="PEX5/PEX5L"/>
</dbReference>
<feature type="repeat" description="TPR" evidence="6">
    <location>
        <begin position="211"/>
        <end position="244"/>
    </location>
</feature>
<dbReference type="PANTHER" id="PTHR10130:SF1">
    <property type="entry name" value="PEX5-RELATED PROTEIN"/>
    <property type="match status" value="1"/>
</dbReference>
<keyword evidence="4" id="KW-0677">Repeat</keyword>
<evidence type="ECO:0000256" key="1">
    <source>
        <dbReference type="ARBA" id="ARBA00004496"/>
    </source>
</evidence>
<evidence type="ECO:0000256" key="7">
    <source>
        <dbReference type="SAM" id="MobiDB-lite"/>
    </source>
</evidence>
<dbReference type="GO" id="GO:0005052">
    <property type="term" value="F:peroxisome matrix targeting signal-1 binding"/>
    <property type="evidence" value="ECO:0007669"/>
    <property type="project" value="TreeGrafter"/>
</dbReference>
<dbReference type="SUPFAM" id="SSF48452">
    <property type="entry name" value="TPR-like"/>
    <property type="match status" value="1"/>
</dbReference>
<dbReference type="Pfam" id="PF13432">
    <property type="entry name" value="TPR_16"/>
    <property type="match status" value="1"/>
</dbReference>
<evidence type="ECO:0000256" key="2">
    <source>
        <dbReference type="ARBA" id="ARBA00005348"/>
    </source>
</evidence>
<dbReference type="GO" id="GO:0016560">
    <property type="term" value="P:protein import into peroxisome matrix, docking"/>
    <property type="evidence" value="ECO:0007669"/>
    <property type="project" value="TreeGrafter"/>
</dbReference>
<dbReference type="InterPro" id="IPR011990">
    <property type="entry name" value="TPR-like_helical_dom_sf"/>
</dbReference>
<protein>
    <recommendedName>
        <fullName evidence="10">Peroxin-5</fullName>
    </recommendedName>
</protein>